<organism evidence="3 4">
    <name type="scientific">Cordyceps javanica</name>
    <dbReference type="NCBI Taxonomy" id="43265"/>
    <lineage>
        <taxon>Eukaryota</taxon>
        <taxon>Fungi</taxon>
        <taxon>Dikarya</taxon>
        <taxon>Ascomycota</taxon>
        <taxon>Pezizomycotina</taxon>
        <taxon>Sordariomycetes</taxon>
        <taxon>Hypocreomycetidae</taxon>
        <taxon>Hypocreales</taxon>
        <taxon>Cordycipitaceae</taxon>
        <taxon>Cordyceps</taxon>
    </lineage>
</organism>
<evidence type="ECO:0000313" key="4">
    <source>
        <dbReference type="Proteomes" id="UP000315783"/>
    </source>
</evidence>
<evidence type="ECO:0000256" key="2">
    <source>
        <dbReference type="SAM" id="SignalP"/>
    </source>
</evidence>
<name>A0A545UNT6_9HYPO</name>
<sequence>MKPTTAVLALLAQTALCEKALQAREAKVTAVAALPAAGRRAQKDACSEGKTACGDGNGCCPRGSKCTQSQGVGVCADACEGATVFCDFGKALKLCCQPGASCDYAQSVCTQHRTDSGGVWTPLSSSLASADGTPLPTAPVFDSTEGGEAGGSSHTETAASTGGLSSSSSSGAEEETQTGTSSSEAAGPSASPATEASGTNSGGGGATATKTPKDSGSAVVVSWSGCVLATVFGIMAAL</sequence>
<dbReference type="EMBL" id="SPUK01000021">
    <property type="protein sequence ID" value="TQV91128.1"/>
    <property type="molecule type" value="Genomic_DNA"/>
</dbReference>
<feature type="region of interest" description="Disordered" evidence="1">
    <location>
        <begin position="125"/>
        <end position="216"/>
    </location>
</feature>
<gene>
    <name evidence="3" type="ORF">IF1G_10363</name>
</gene>
<evidence type="ECO:0000313" key="3">
    <source>
        <dbReference type="EMBL" id="TQV91128.1"/>
    </source>
</evidence>
<evidence type="ECO:0008006" key="5">
    <source>
        <dbReference type="Google" id="ProtNLM"/>
    </source>
</evidence>
<keyword evidence="2" id="KW-0732">Signal</keyword>
<dbReference type="STRING" id="43265.A0A545UNT6"/>
<feature type="signal peptide" evidence="2">
    <location>
        <begin position="1"/>
        <end position="17"/>
    </location>
</feature>
<proteinExistence type="predicted"/>
<protein>
    <recommendedName>
        <fullName evidence="5">GPI anchored serine-threonine rich protein</fullName>
    </recommendedName>
</protein>
<accession>A0A545UNT6</accession>
<evidence type="ECO:0000256" key="1">
    <source>
        <dbReference type="SAM" id="MobiDB-lite"/>
    </source>
</evidence>
<feature type="chain" id="PRO_5021736572" description="GPI anchored serine-threonine rich protein" evidence="2">
    <location>
        <begin position="18"/>
        <end position="238"/>
    </location>
</feature>
<dbReference type="Proteomes" id="UP000315783">
    <property type="component" value="Unassembled WGS sequence"/>
</dbReference>
<dbReference type="AlphaFoldDB" id="A0A545UNT6"/>
<reference evidence="3 4" key="1">
    <citation type="journal article" date="2019" name="Appl. Microbiol. Biotechnol.">
        <title>Genome sequence of Isaria javanica and comparative genome analysis insights into family S53 peptidase evolution in fungal entomopathogens.</title>
        <authorList>
            <person name="Lin R."/>
            <person name="Zhang X."/>
            <person name="Xin B."/>
            <person name="Zou M."/>
            <person name="Gao Y."/>
            <person name="Qin F."/>
            <person name="Hu Q."/>
            <person name="Xie B."/>
            <person name="Cheng X."/>
        </authorList>
    </citation>
    <scope>NUCLEOTIDE SEQUENCE [LARGE SCALE GENOMIC DNA]</scope>
    <source>
        <strain evidence="3 4">IJ1G</strain>
    </source>
</reference>
<comment type="caution">
    <text evidence="3">The sequence shown here is derived from an EMBL/GenBank/DDBJ whole genome shotgun (WGS) entry which is preliminary data.</text>
</comment>
<keyword evidence="4" id="KW-1185">Reference proteome</keyword>
<feature type="compositionally biased region" description="Low complexity" evidence="1">
    <location>
        <begin position="156"/>
        <end position="199"/>
    </location>
</feature>